<evidence type="ECO:0000313" key="2">
    <source>
        <dbReference type="Proteomes" id="UP001057702"/>
    </source>
</evidence>
<gene>
    <name evidence="1" type="ORF">NGB36_10695</name>
</gene>
<dbReference type="RefSeq" id="WP_255919964.1">
    <property type="nucleotide sequence ID" value="NZ_JANFNG010000006.1"/>
</dbReference>
<name>A0ABT1PTR8_9ACTN</name>
<dbReference type="NCBIfam" id="TIGR00026">
    <property type="entry name" value="hi_GC_TIGR00026"/>
    <property type="match status" value="1"/>
</dbReference>
<dbReference type="InterPro" id="IPR012349">
    <property type="entry name" value="Split_barrel_FMN-bd"/>
</dbReference>
<protein>
    <submittedName>
        <fullName evidence="1">Nitroreductase family deazaflavin-dependent oxidoreductase</fullName>
    </submittedName>
</protein>
<reference evidence="1" key="1">
    <citation type="submission" date="2022-06" db="EMBL/GenBank/DDBJ databases">
        <title>Draft genome sequence of Streptomyces sp. RB6PN25 isolated from peat swamp forest in Thailand.</title>
        <authorList>
            <person name="Duangmal K."/>
            <person name="Klaysubun C."/>
        </authorList>
    </citation>
    <scope>NUCLEOTIDE SEQUENCE</scope>
    <source>
        <strain evidence="1">RB6PN25</strain>
    </source>
</reference>
<evidence type="ECO:0000313" key="1">
    <source>
        <dbReference type="EMBL" id="MCQ4081056.1"/>
    </source>
</evidence>
<dbReference type="Pfam" id="PF04075">
    <property type="entry name" value="F420H2_quin_red"/>
    <property type="match status" value="1"/>
</dbReference>
<comment type="caution">
    <text evidence="1">The sequence shown here is derived from an EMBL/GenBank/DDBJ whole genome shotgun (WGS) entry which is preliminary data.</text>
</comment>
<accession>A0ABT1PTR8</accession>
<dbReference type="Gene3D" id="2.30.110.10">
    <property type="entry name" value="Electron Transport, Fmn-binding Protein, Chain A"/>
    <property type="match status" value="1"/>
</dbReference>
<dbReference type="Proteomes" id="UP001057702">
    <property type="component" value="Unassembled WGS sequence"/>
</dbReference>
<proteinExistence type="predicted"/>
<dbReference type="EMBL" id="JANFNG010000006">
    <property type="protein sequence ID" value="MCQ4081056.1"/>
    <property type="molecule type" value="Genomic_DNA"/>
</dbReference>
<sequence length="174" mass="19256">MLHKVRDVPSPTGLRRLLVRAPILLYRWHLGWLFGQRFVLLTHTGRLTGQSRQVLLEVAGRAPETDAYLVASGFGVNAQWYRNVRQDPAVTIQVGGWRTAAVADLLTPEECAGAMAEYAARHPHAAAQLMRVCGLHVDGSETDFYQAGRDHIRFVRLTPKAARGPGRPSAEARP</sequence>
<organism evidence="1 2">
    <name type="scientific">Streptomyces humicola</name>
    <dbReference type="NCBI Taxonomy" id="2953240"/>
    <lineage>
        <taxon>Bacteria</taxon>
        <taxon>Bacillati</taxon>
        <taxon>Actinomycetota</taxon>
        <taxon>Actinomycetes</taxon>
        <taxon>Kitasatosporales</taxon>
        <taxon>Streptomycetaceae</taxon>
        <taxon>Streptomyces</taxon>
    </lineage>
</organism>
<keyword evidence="2" id="KW-1185">Reference proteome</keyword>
<dbReference type="SUPFAM" id="SSF50475">
    <property type="entry name" value="FMN-binding split barrel"/>
    <property type="match status" value="1"/>
</dbReference>
<dbReference type="InterPro" id="IPR004378">
    <property type="entry name" value="F420H2_quin_Rdtase"/>
</dbReference>